<keyword evidence="1" id="KW-0812">Transmembrane</keyword>
<dbReference type="InterPro" id="IPR011330">
    <property type="entry name" value="Glyco_hydro/deAcase_b/a-brl"/>
</dbReference>
<dbReference type="SUPFAM" id="SSF53448">
    <property type="entry name" value="Nucleotide-diphospho-sugar transferases"/>
    <property type="match status" value="1"/>
</dbReference>
<dbReference type="Pfam" id="PF01522">
    <property type="entry name" value="Polysacc_deac_1"/>
    <property type="match status" value="1"/>
</dbReference>
<accession>A0A538ST26</accession>
<name>A0A538ST26_UNCEI</name>
<dbReference type="GO" id="GO:0016740">
    <property type="term" value="F:transferase activity"/>
    <property type="evidence" value="ECO:0007669"/>
    <property type="project" value="UniProtKB-KW"/>
</dbReference>
<dbReference type="PANTHER" id="PTHR10587:SF125">
    <property type="entry name" value="POLYSACCHARIDE DEACETYLASE YHEN-RELATED"/>
    <property type="match status" value="1"/>
</dbReference>
<dbReference type="SUPFAM" id="SSF88713">
    <property type="entry name" value="Glycoside hydrolase/deacetylase"/>
    <property type="match status" value="1"/>
</dbReference>
<dbReference type="GO" id="GO:0005975">
    <property type="term" value="P:carbohydrate metabolic process"/>
    <property type="evidence" value="ECO:0007669"/>
    <property type="project" value="InterPro"/>
</dbReference>
<dbReference type="AlphaFoldDB" id="A0A538ST26"/>
<dbReference type="CDD" id="cd10917">
    <property type="entry name" value="CE4_NodB_like_6s_7s"/>
    <property type="match status" value="1"/>
</dbReference>
<dbReference type="EMBL" id="VBOS01000262">
    <property type="protein sequence ID" value="TMQ54553.1"/>
    <property type="molecule type" value="Genomic_DNA"/>
</dbReference>
<feature type="domain" description="NodB homology" evidence="2">
    <location>
        <begin position="297"/>
        <end position="458"/>
    </location>
</feature>
<sequence>MPAPRSSARQGGAPSVDVSIVVPAHNEEGLLSCCLDALLAQDYPGKIEITVVDNASTDRTADVARSRGVNVVDEPRRDYCRALIRGFGAARGEIVALTDADTVVPTDWISCLVRGYQDGVVAVGGNVVFDRPNWKGWLVAKVLVPAFNWLDRHDPRGPHLWGSNFSVRREAFERVGGWNSDYSLEVDSEISERLRRIGRVRVLASVKVRTSSRRWNRALLQNLFLYVSNYLWMKLLARPLWRDFPVVRDEAPRRRRLRVALACAGAFLMLVGLGMGAFGPRSSLFGKTYWRGSPNGKLVALSFDDGPNEPYTSRVLDILKREHVRATFFLVGDNVRRYPEAAARIVRDGHVVGNHSEHHKIPFALEPPSELEADVSAAEESIRAATGQIPRLFRPPQGLRSPWLMGVLARDSLITVTWDDAPGDWDPLPVQTIVDRAVKEARPGSIILLHDGMNAEYG</sequence>
<comment type="caution">
    <text evidence="3">The sequence shown here is derived from an EMBL/GenBank/DDBJ whole genome shotgun (WGS) entry which is preliminary data.</text>
</comment>
<feature type="non-terminal residue" evidence="3">
    <location>
        <position position="458"/>
    </location>
</feature>
<dbReference type="InterPro" id="IPR050248">
    <property type="entry name" value="Polysacc_deacetylase_ArnD"/>
</dbReference>
<dbReference type="GO" id="GO:0016810">
    <property type="term" value="F:hydrolase activity, acting on carbon-nitrogen (but not peptide) bonds"/>
    <property type="evidence" value="ECO:0007669"/>
    <property type="project" value="InterPro"/>
</dbReference>
<dbReference type="Gene3D" id="3.90.550.10">
    <property type="entry name" value="Spore Coat Polysaccharide Biosynthesis Protein SpsA, Chain A"/>
    <property type="match status" value="1"/>
</dbReference>
<protein>
    <submittedName>
        <fullName evidence="3">Glycosyltransferase</fullName>
    </submittedName>
</protein>
<dbReference type="Pfam" id="PF00535">
    <property type="entry name" value="Glycos_transf_2"/>
    <property type="match status" value="1"/>
</dbReference>
<dbReference type="InterPro" id="IPR029044">
    <property type="entry name" value="Nucleotide-diphossugar_trans"/>
</dbReference>
<keyword evidence="1" id="KW-1133">Transmembrane helix</keyword>
<dbReference type="InterPro" id="IPR001173">
    <property type="entry name" value="Glyco_trans_2-like"/>
</dbReference>
<feature type="transmembrane region" description="Helical" evidence="1">
    <location>
        <begin position="257"/>
        <end position="278"/>
    </location>
</feature>
<gene>
    <name evidence="3" type="ORF">E6K72_07640</name>
</gene>
<dbReference type="InterPro" id="IPR002509">
    <property type="entry name" value="NODB_dom"/>
</dbReference>
<evidence type="ECO:0000313" key="3">
    <source>
        <dbReference type="EMBL" id="TMQ54553.1"/>
    </source>
</evidence>
<reference evidence="3 4" key="1">
    <citation type="journal article" date="2019" name="Nat. Microbiol.">
        <title>Mediterranean grassland soil C-N compound turnover is dependent on rainfall and depth, and is mediated by genomically divergent microorganisms.</title>
        <authorList>
            <person name="Diamond S."/>
            <person name="Andeer P.F."/>
            <person name="Li Z."/>
            <person name="Crits-Christoph A."/>
            <person name="Burstein D."/>
            <person name="Anantharaman K."/>
            <person name="Lane K.R."/>
            <person name="Thomas B.C."/>
            <person name="Pan C."/>
            <person name="Northen T.R."/>
            <person name="Banfield J.F."/>
        </authorList>
    </citation>
    <scope>NUCLEOTIDE SEQUENCE [LARGE SCALE GENOMIC DNA]</scope>
    <source>
        <strain evidence="3">WS_2</strain>
    </source>
</reference>
<dbReference type="Gene3D" id="3.20.20.370">
    <property type="entry name" value="Glycoside hydrolase/deacetylase"/>
    <property type="match status" value="1"/>
</dbReference>
<evidence type="ECO:0000259" key="2">
    <source>
        <dbReference type="PROSITE" id="PS51677"/>
    </source>
</evidence>
<keyword evidence="1" id="KW-0472">Membrane</keyword>
<dbReference type="PROSITE" id="PS51677">
    <property type="entry name" value="NODB"/>
    <property type="match status" value="1"/>
</dbReference>
<evidence type="ECO:0000313" key="4">
    <source>
        <dbReference type="Proteomes" id="UP000317716"/>
    </source>
</evidence>
<keyword evidence="3" id="KW-0808">Transferase</keyword>
<dbReference type="Proteomes" id="UP000317716">
    <property type="component" value="Unassembled WGS sequence"/>
</dbReference>
<evidence type="ECO:0000256" key="1">
    <source>
        <dbReference type="SAM" id="Phobius"/>
    </source>
</evidence>
<organism evidence="3 4">
    <name type="scientific">Eiseniibacteriota bacterium</name>
    <dbReference type="NCBI Taxonomy" id="2212470"/>
    <lineage>
        <taxon>Bacteria</taxon>
        <taxon>Candidatus Eiseniibacteriota</taxon>
    </lineage>
</organism>
<dbReference type="PANTHER" id="PTHR10587">
    <property type="entry name" value="GLYCOSYL TRANSFERASE-RELATED"/>
    <property type="match status" value="1"/>
</dbReference>
<proteinExistence type="predicted"/>